<accession>A0A179ETP2</accession>
<dbReference type="RefSeq" id="WP_067482405.1">
    <property type="nucleotide sequence ID" value="NZ_CP023074.1"/>
</dbReference>
<keyword evidence="2" id="KW-1185">Reference proteome</keyword>
<dbReference type="EMBL" id="LWMN01000010">
    <property type="protein sequence ID" value="OAQ56588.1"/>
    <property type="molecule type" value="Genomic_DNA"/>
</dbReference>
<name>A0A179ETP2_ENTTH</name>
<organism evidence="1 2">
    <name type="scientific">Enterococcus thailandicus</name>
    <dbReference type="NCBI Taxonomy" id="417368"/>
    <lineage>
        <taxon>Bacteria</taxon>
        <taxon>Bacillati</taxon>
        <taxon>Bacillota</taxon>
        <taxon>Bacilli</taxon>
        <taxon>Lactobacillales</taxon>
        <taxon>Enterococcaceae</taxon>
        <taxon>Enterococcus</taxon>
    </lineage>
</organism>
<protein>
    <submittedName>
        <fullName evidence="1">Uncharacterized protein</fullName>
    </submittedName>
</protein>
<gene>
    <name evidence="1" type="ORF">A6E74_04030</name>
</gene>
<dbReference type="KEGG" id="eth:CK496_07445"/>
<dbReference type="AlphaFoldDB" id="A0A179ETP2"/>
<comment type="caution">
    <text evidence="1">The sequence shown here is derived from an EMBL/GenBank/DDBJ whole genome shotgun (WGS) entry which is preliminary data.</text>
</comment>
<dbReference type="GeneID" id="77487472"/>
<evidence type="ECO:0000313" key="1">
    <source>
        <dbReference type="EMBL" id="OAQ56588.1"/>
    </source>
</evidence>
<proteinExistence type="predicted"/>
<sequence length="61" mass="7045">MNKDELIAKVKEMINEGNLDEAKQFVEDHKDELGSYVEQAKHLLKDIDVDGITDKIKNLFK</sequence>
<evidence type="ECO:0000313" key="2">
    <source>
        <dbReference type="Proteomes" id="UP000078516"/>
    </source>
</evidence>
<reference evidence="1 2" key="1">
    <citation type="submission" date="2016-04" db="EMBL/GenBank/DDBJ databases">
        <title>Draft genome of an Enterococcus thailandicus strain isolated from bovine feces.</title>
        <authorList>
            <person name="Beukers A.G."/>
            <person name="Zaheer R."/>
            <person name="Goji N."/>
            <person name="Cook S.R."/>
            <person name="Amoako K."/>
            <person name="Chaves A.V."/>
            <person name="Ward M.P."/>
            <person name="Mcallister T.A."/>
        </authorList>
    </citation>
    <scope>NUCLEOTIDE SEQUENCE [LARGE SCALE GENOMIC DNA]</scope>
    <source>
        <strain evidence="1 2">F0711D 46</strain>
    </source>
</reference>
<dbReference type="Proteomes" id="UP000078516">
    <property type="component" value="Unassembled WGS sequence"/>
</dbReference>